<accession>A0A6S6SME5</accession>
<dbReference type="AlphaFoldDB" id="A0A6S6SME5"/>
<reference evidence="1" key="1">
    <citation type="submission" date="2020-01" db="EMBL/GenBank/DDBJ databases">
        <authorList>
            <person name="Meier V. D."/>
            <person name="Meier V D."/>
        </authorList>
    </citation>
    <scope>NUCLEOTIDE SEQUENCE</scope>
    <source>
        <strain evidence="1">HLG_WM_MAG_10</strain>
    </source>
</reference>
<name>A0A6S6SME5_9BACT</name>
<evidence type="ECO:0000313" key="1">
    <source>
        <dbReference type="EMBL" id="CAA6811448.1"/>
    </source>
</evidence>
<sequence length="194" mass="22521">MEQTYGFWGFILYFLSFLGCGGGTYNDAVYDAPPVIETEVEAETPAYKVDYQHSLKQWHQEKEQHKNAYTYTLFFENRKATYRSSKTVVVKNGLVYSCKKITYAKNFQTGKMDRLKKETWKENQKQLGTHGEFTKTLEELYEDCNHLLLVDSKLNSIVFTMDDNQLLSTCGFRPVDCAGDCFTGITLQDFKWLN</sequence>
<proteinExistence type="predicted"/>
<gene>
    <name evidence="1" type="ORF">HELGO_WM38012</name>
</gene>
<dbReference type="EMBL" id="CACVAQ010000176">
    <property type="protein sequence ID" value="CAA6811448.1"/>
    <property type="molecule type" value="Genomic_DNA"/>
</dbReference>
<protein>
    <submittedName>
        <fullName evidence="1">Uncharacterized protein</fullName>
    </submittedName>
</protein>
<organism evidence="1">
    <name type="scientific">uncultured Aureispira sp</name>
    <dbReference type="NCBI Taxonomy" id="1331704"/>
    <lineage>
        <taxon>Bacteria</taxon>
        <taxon>Pseudomonadati</taxon>
        <taxon>Bacteroidota</taxon>
        <taxon>Saprospiria</taxon>
        <taxon>Saprospirales</taxon>
        <taxon>Saprospiraceae</taxon>
        <taxon>Aureispira</taxon>
        <taxon>environmental samples</taxon>
    </lineage>
</organism>